<organism evidence="1 2">
    <name type="scientific">Trichothecium roseum</name>
    <dbReference type="NCBI Taxonomy" id="47278"/>
    <lineage>
        <taxon>Eukaryota</taxon>
        <taxon>Fungi</taxon>
        <taxon>Dikarya</taxon>
        <taxon>Ascomycota</taxon>
        <taxon>Pezizomycotina</taxon>
        <taxon>Sordariomycetes</taxon>
        <taxon>Hypocreomycetidae</taxon>
        <taxon>Hypocreales</taxon>
        <taxon>Hypocreales incertae sedis</taxon>
        <taxon>Trichothecium</taxon>
    </lineage>
</organism>
<sequence>MFWEAFESEYPLHCVDVRSFYLAVAASDLLLDVLIFVLPLPHLATLKLPWRRKLAVSAIFLLSSIVIACGIIRLIIFQWVIELMSVDPMTLVLDATWYSAGVLFWHLAENVVGLIGCCLPTYRPFFKRYLPRLRLGSEGESCLDAWDGGPYICI</sequence>
<proteinExistence type="predicted"/>
<accession>A0ACC0UY22</accession>
<name>A0ACC0UY22_9HYPO</name>
<dbReference type="Proteomes" id="UP001163324">
    <property type="component" value="Chromosome 5"/>
</dbReference>
<gene>
    <name evidence="1" type="ORF">N3K66_005332</name>
</gene>
<evidence type="ECO:0000313" key="1">
    <source>
        <dbReference type="EMBL" id="KAI9898871.1"/>
    </source>
</evidence>
<protein>
    <submittedName>
        <fullName evidence="1">Uncharacterized protein</fullName>
    </submittedName>
</protein>
<keyword evidence="2" id="KW-1185">Reference proteome</keyword>
<dbReference type="EMBL" id="CM047944">
    <property type="protein sequence ID" value="KAI9898871.1"/>
    <property type="molecule type" value="Genomic_DNA"/>
</dbReference>
<comment type="caution">
    <text evidence="1">The sequence shown here is derived from an EMBL/GenBank/DDBJ whole genome shotgun (WGS) entry which is preliminary data.</text>
</comment>
<evidence type="ECO:0000313" key="2">
    <source>
        <dbReference type="Proteomes" id="UP001163324"/>
    </source>
</evidence>
<reference evidence="1" key="1">
    <citation type="submission" date="2022-10" db="EMBL/GenBank/DDBJ databases">
        <title>Complete Genome of Trichothecium roseum strain YXFP-22015, a Plant Pathogen Isolated from Citrus.</title>
        <authorList>
            <person name="Wang Y."/>
            <person name="Zhu L."/>
        </authorList>
    </citation>
    <scope>NUCLEOTIDE SEQUENCE</scope>
    <source>
        <strain evidence="1">YXFP-22015</strain>
    </source>
</reference>